<dbReference type="Proteomes" id="UP000676967">
    <property type="component" value="Chromosome"/>
</dbReference>
<dbReference type="EMBL" id="AP023356">
    <property type="protein sequence ID" value="BCJ41797.1"/>
    <property type="molecule type" value="Genomic_DNA"/>
</dbReference>
<reference evidence="2 3" key="1">
    <citation type="submission" date="2020-08" db="EMBL/GenBank/DDBJ databases">
        <title>Whole genome shotgun sequence of Actinoplanes ianthinogenes NBRC 13996.</title>
        <authorList>
            <person name="Komaki H."/>
            <person name="Tamura T."/>
        </authorList>
    </citation>
    <scope>NUCLEOTIDE SEQUENCE [LARGE SCALE GENOMIC DNA]</scope>
    <source>
        <strain evidence="2 3">NBRC 13996</strain>
    </source>
</reference>
<name>A0ABM7LRE0_9ACTN</name>
<keyword evidence="3" id="KW-1185">Reference proteome</keyword>
<dbReference type="InterPro" id="IPR014710">
    <property type="entry name" value="RmlC-like_jellyroll"/>
</dbReference>
<dbReference type="Pfam" id="PF07883">
    <property type="entry name" value="Cupin_2"/>
    <property type="match status" value="1"/>
</dbReference>
<accession>A0ABM7LRE0</accession>
<evidence type="ECO:0000313" key="3">
    <source>
        <dbReference type="Proteomes" id="UP000676967"/>
    </source>
</evidence>
<dbReference type="InterPro" id="IPR011051">
    <property type="entry name" value="RmlC_Cupin_sf"/>
</dbReference>
<organism evidence="2 3">
    <name type="scientific">Actinoplanes ianthinogenes</name>
    <dbReference type="NCBI Taxonomy" id="122358"/>
    <lineage>
        <taxon>Bacteria</taxon>
        <taxon>Bacillati</taxon>
        <taxon>Actinomycetota</taxon>
        <taxon>Actinomycetes</taxon>
        <taxon>Micromonosporales</taxon>
        <taxon>Micromonosporaceae</taxon>
        <taxon>Actinoplanes</taxon>
    </lineage>
</organism>
<dbReference type="PANTHER" id="PTHR36440">
    <property type="entry name" value="PUTATIVE (AFU_ORTHOLOGUE AFUA_8G07350)-RELATED"/>
    <property type="match status" value="1"/>
</dbReference>
<dbReference type="InterPro" id="IPR053146">
    <property type="entry name" value="QDO-like"/>
</dbReference>
<gene>
    <name evidence="2" type="ORF">Aiant_24540</name>
</gene>
<protein>
    <recommendedName>
        <fullName evidence="1">Cupin type-2 domain-containing protein</fullName>
    </recommendedName>
</protein>
<dbReference type="InterPro" id="IPR013096">
    <property type="entry name" value="Cupin_2"/>
</dbReference>
<evidence type="ECO:0000313" key="2">
    <source>
        <dbReference type="EMBL" id="BCJ41797.1"/>
    </source>
</evidence>
<dbReference type="Gene3D" id="2.60.120.10">
    <property type="entry name" value="Jelly Rolls"/>
    <property type="match status" value="1"/>
</dbReference>
<dbReference type="CDD" id="cd02215">
    <property type="entry name" value="cupin_QDO_N_C"/>
    <property type="match status" value="1"/>
</dbReference>
<proteinExistence type="predicted"/>
<sequence>MKPYVLHAGEGAALWFLGSRAVVKATGAETQGRLSVAEFVNPAGFATPLHRHLHEDEMFYVLSGTAEFRCDGESLLAGAGDFVLLPAGLAHGFVVGAEEPLRALQLTTPGGFEKFVAEVGEPATGPGLPPEVTPVDPVLLGHAAARHGIELLGPPLR</sequence>
<dbReference type="PANTHER" id="PTHR36440:SF1">
    <property type="entry name" value="PUTATIVE (AFU_ORTHOLOGUE AFUA_8G07350)-RELATED"/>
    <property type="match status" value="1"/>
</dbReference>
<evidence type="ECO:0000259" key="1">
    <source>
        <dbReference type="Pfam" id="PF07883"/>
    </source>
</evidence>
<dbReference type="RefSeq" id="WP_189335265.1">
    <property type="nucleotide sequence ID" value="NZ_AP023356.1"/>
</dbReference>
<feature type="domain" description="Cupin type-2" evidence="1">
    <location>
        <begin position="41"/>
        <end position="104"/>
    </location>
</feature>
<dbReference type="SUPFAM" id="SSF51182">
    <property type="entry name" value="RmlC-like cupins"/>
    <property type="match status" value="1"/>
</dbReference>